<comment type="caution">
    <text evidence="2">The sequence shown here is derived from an EMBL/GenBank/DDBJ whole genome shotgun (WGS) entry which is preliminary data.</text>
</comment>
<evidence type="ECO:0000256" key="1">
    <source>
        <dbReference type="SAM" id="Phobius"/>
    </source>
</evidence>
<protein>
    <submittedName>
        <fullName evidence="2">Uncharacterized protein</fullName>
    </submittedName>
</protein>
<accession>A0A9D1LLM5</accession>
<name>A0A9D1LLM5_9CLOT</name>
<feature type="transmembrane region" description="Helical" evidence="1">
    <location>
        <begin position="12"/>
        <end position="33"/>
    </location>
</feature>
<evidence type="ECO:0000313" key="2">
    <source>
        <dbReference type="EMBL" id="HIU43766.1"/>
    </source>
</evidence>
<reference evidence="2" key="2">
    <citation type="journal article" date="2021" name="PeerJ">
        <title>Extensive microbial diversity within the chicken gut microbiome revealed by metagenomics and culture.</title>
        <authorList>
            <person name="Gilroy R."/>
            <person name="Ravi A."/>
            <person name="Getino M."/>
            <person name="Pursley I."/>
            <person name="Horton D.L."/>
            <person name="Alikhan N.F."/>
            <person name="Baker D."/>
            <person name="Gharbi K."/>
            <person name="Hall N."/>
            <person name="Watson M."/>
            <person name="Adriaenssens E.M."/>
            <person name="Foster-Nyarko E."/>
            <person name="Jarju S."/>
            <person name="Secka A."/>
            <person name="Antonio M."/>
            <person name="Oren A."/>
            <person name="Chaudhuri R.R."/>
            <person name="La Ragione R."/>
            <person name="Hildebrand F."/>
            <person name="Pallen M.J."/>
        </authorList>
    </citation>
    <scope>NUCLEOTIDE SEQUENCE</scope>
    <source>
        <strain evidence="2">CHK191-8634</strain>
    </source>
</reference>
<keyword evidence="1" id="KW-0472">Membrane</keyword>
<dbReference type="EMBL" id="DVMR01000046">
    <property type="protein sequence ID" value="HIU43766.1"/>
    <property type="molecule type" value="Genomic_DNA"/>
</dbReference>
<dbReference type="AlphaFoldDB" id="A0A9D1LLM5"/>
<dbReference type="Proteomes" id="UP000824073">
    <property type="component" value="Unassembled WGS sequence"/>
</dbReference>
<organism evidence="2 3">
    <name type="scientific">Candidatus Ventrousia excrementavium</name>
    <dbReference type="NCBI Taxonomy" id="2840961"/>
    <lineage>
        <taxon>Bacteria</taxon>
        <taxon>Bacillati</taxon>
        <taxon>Bacillota</taxon>
        <taxon>Clostridia</taxon>
        <taxon>Eubacteriales</taxon>
        <taxon>Clostridiaceae</taxon>
        <taxon>Clostridiaceae incertae sedis</taxon>
        <taxon>Candidatus Ventrousia</taxon>
    </lineage>
</organism>
<keyword evidence="1" id="KW-0812">Transmembrane</keyword>
<keyword evidence="1" id="KW-1133">Transmembrane helix</keyword>
<evidence type="ECO:0000313" key="3">
    <source>
        <dbReference type="Proteomes" id="UP000824073"/>
    </source>
</evidence>
<reference evidence="2" key="1">
    <citation type="submission" date="2020-10" db="EMBL/GenBank/DDBJ databases">
        <authorList>
            <person name="Gilroy R."/>
        </authorList>
    </citation>
    <scope>NUCLEOTIDE SEQUENCE</scope>
    <source>
        <strain evidence="2">CHK191-8634</strain>
    </source>
</reference>
<proteinExistence type="predicted"/>
<sequence>MDKSKYIRVPKVPAIILSLCAAAVLILAVWHGVKVTIILRNEIDRTLDRMVEDINAAGLLIPKADLSADDIAEIARRYSRISQSMEHLDYYYSAFYPEEHDLYRSALHRLYSDIANYITKFPLDLRLSEEGENSGKTAKMLIEDLTKVSCDVFNSHYEPQKVDSLKDIELIYQECYEAVENLLDESYGKDIFFDKFGSVFDFFATYDWIY</sequence>
<gene>
    <name evidence="2" type="ORF">IAB67_05650</name>
</gene>